<gene>
    <name evidence="1" type="ORF">ACFSCW_08525</name>
</gene>
<reference evidence="2" key="1">
    <citation type="journal article" date="2019" name="Int. J. Syst. Evol. Microbiol.">
        <title>The Global Catalogue of Microorganisms (GCM) 10K type strain sequencing project: providing services to taxonomists for standard genome sequencing and annotation.</title>
        <authorList>
            <consortium name="The Broad Institute Genomics Platform"/>
            <consortium name="The Broad Institute Genome Sequencing Center for Infectious Disease"/>
            <person name="Wu L."/>
            <person name="Ma J."/>
        </authorList>
    </citation>
    <scope>NUCLEOTIDE SEQUENCE [LARGE SCALE GENOMIC DNA]</scope>
    <source>
        <strain evidence="2">CGMCC 1.16275</strain>
    </source>
</reference>
<dbReference type="Proteomes" id="UP001597115">
    <property type="component" value="Unassembled WGS sequence"/>
</dbReference>
<keyword evidence="2" id="KW-1185">Reference proteome</keyword>
<sequence length="94" mass="9982">MSHTLDRLIYMANQIARNLALQHDPEAATADHIAKFWDLRMKALVFDHLSAGGEGLEPIAAAALKGLQHKGAPKPQSQATVFNAVHEAGGSDAG</sequence>
<evidence type="ECO:0000313" key="1">
    <source>
        <dbReference type="EMBL" id="MFD1611843.1"/>
    </source>
</evidence>
<organism evidence="1 2">
    <name type="scientific">Sphingomonas tabacisoli</name>
    <dbReference type="NCBI Taxonomy" id="2249466"/>
    <lineage>
        <taxon>Bacteria</taxon>
        <taxon>Pseudomonadati</taxon>
        <taxon>Pseudomonadota</taxon>
        <taxon>Alphaproteobacteria</taxon>
        <taxon>Sphingomonadales</taxon>
        <taxon>Sphingomonadaceae</taxon>
        <taxon>Sphingomonas</taxon>
    </lineage>
</organism>
<evidence type="ECO:0000313" key="2">
    <source>
        <dbReference type="Proteomes" id="UP001597115"/>
    </source>
</evidence>
<dbReference type="EMBL" id="JBHUDY010000001">
    <property type="protein sequence ID" value="MFD1611843.1"/>
    <property type="molecule type" value="Genomic_DNA"/>
</dbReference>
<dbReference type="Pfam" id="PF11390">
    <property type="entry name" value="FdsD"/>
    <property type="match status" value="1"/>
</dbReference>
<dbReference type="RefSeq" id="WP_380888418.1">
    <property type="nucleotide sequence ID" value="NZ_JBHUDY010000001.1"/>
</dbReference>
<proteinExistence type="predicted"/>
<name>A0ABW4I1S0_9SPHN</name>
<protein>
    <submittedName>
        <fullName evidence="1">Formate dehydrogenase subunit delta</fullName>
    </submittedName>
</protein>
<dbReference type="InterPro" id="IPR021074">
    <property type="entry name" value="Formate_DH_dsu"/>
</dbReference>
<comment type="caution">
    <text evidence="1">The sequence shown here is derived from an EMBL/GenBank/DDBJ whole genome shotgun (WGS) entry which is preliminary data.</text>
</comment>
<accession>A0ABW4I1S0</accession>